<dbReference type="Pfam" id="PF00356">
    <property type="entry name" value="LacI"/>
    <property type="match status" value="1"/>
</dbReference>
<keyword evidence="6" id="KW-1185">Reference proteome</keyword>
<dbReference type="PANTHER" id="PTHR30146">
    <property type="entry name" value="LACI-RELATED TRANSCRIPTIONAL REPRESSOR"/>
    <property type="match status" value="1"/>
</dbReference>
<proteinExistence type="predicted"/>
<feature type="domain" description="HTH lacI-type" evidence="4">
    <location>
        <begin position="2"/>
        <end position="56"/>
    </location>
</feature>
<dbReference type="PRINTS" id="PR00036">
    <property type="entry name" value="HTHLACI"/>
</dbReference>
<name>A0A3G3K5A1_9BACL</name>
<dbReference type="KEGG" id="coh:EAV92_23555"/>
<dbReference type="InterPro" id="IPR010982">
    <property type="entry name" value="Lambda_DNA-bd_dom_sf"/>
</dbReference>
<dbReference type="SMART" id="SM00354">
    <property type="entry name" value="HTH_LACI"/>
    <property type="match status" value="1"/>
</dbReference>
<accession>A0A3G3K5A1</accession>
<dbReference type="PROSITE" id="PS50932">
    <property type="entry name" value="HTH_LACI_2"/>
    <property type="match status" value="1"/>
</dbReference>
<dbReference type="Gene3D" id="1.10.260.40">
    <property type="entry name" value="lambda repressor-like DNA-binding domains"/>
    <property type="match status" value="1"/>
</dbReference>
<dbReference type="EMBL" id="CP033433">
    <property type="protein sequence ID" value="AYQ75257.1"/>
    <property type="molecule type" value="Genomic_DNA"/>
</dbReference>
<dbReference type="RefSeq" id="WP_123043338.1">
    <property type="nucleotide sequence ID" value="NZ_CP033433.1"/>
</dbReference>
<evidence type="ECO:0000313" key="5">
    <source>
        <dbReference type="EMBL" id="AYQ75257.1"/>
    </source>
</evidence>
<evidence type="ECO:0000259" key="4">
    <source>
        <dbReference type="PROSITE" id="PS50932"/>
    </source>
</evidence>
<protein>
    <submittedName>
        <fullName evidence="5">LacI family transcriptional regulator</fullName>
    </submittedName>
</protein>
<dbReference type="Proteomes" id="UP000269097">
    <property type="component" value="Chromosome"/>
</dbReference>
<dbReference type="SUPFAM" id="SSF53822">
    <property type="entry name" value="Periplasmic binding protein-like I"/>
    <property type="match status" value="1"/>
</dbReference>
<dbReference type="Gene3D" id="3.40.50.2300">
    <property type="match status" value="2"/>
</dbReference>
<dbReference type="GO" id="GO:0000976">
    <property type="term" value="F:transcription cis-regulatory region binding"/>
    <property type="evidence" value="ECO:0007669"/>
    <property type="project" value="TreeGrafter"/>
</dbReference>
<keyword evidence="2" id="KW-0238">DNA-binding</keyword>
<dbReference type="SUPFAM" id="SSF47413">
    <property type="entry name" value="lambda repressor-like DNA-binding domains"/>
    <property type="match status" value="1"/>
</dbReference>
<dbReference type="AlphaFoldDB" id="A0A3G3K5A1"/>
<dbReference type="CDD" id="cd06267">
    <property type="entry name" value="PBP1_LacI_sugar_binding-like"/>
    <property type="match status" value="1"/>
</dbReference>
<organism evidence="5 6">
    <name type="scientific">Cohnella candidum</name>
    <dbReference type="NCBI Taxonomy" id="2674991"/>
    <lineage>
        <taxon>Bacteria</taxon>
        <taxon>Bacillati</taxon>
        <taxon>Bacillota</taxon>
        <taxon>Bacilli</taxon>
        <taxon>Bacillales</taxon>
        <taxon>Paenibacillaceae</taxon>
        <taxon>Cohnella</taxon>
    </lineage>
</organism>
<dbReference type="GO" id="GO:0003700">
    <property type="term" value="F:DNA-binding transcription factor activity"/>
    <property type="evidence" value="ECO:0007669"/>
    <property type="project" value="TreeGrafter"/>
</dbReference>
<evidence type="ECO:0000313" key="6">
    <source>
        <dbReference type="Proteomes" id="UP000269097"/>
    </source>
</evidence>
<sequence length="347" mass="37684">MTTRKEVAELAGVSEATVSRVLNGVGPMKESTRKRVLEAAERLGYHLNAVASSFARGRSGNLGVVMPHVPKVHLFSTYYFSELLSGIGGAVHERGYGLLLLFRNPAEVYDYVSLFRTLRVDGAIVLGASSLPSEMAGIREAAAEGLPCCVMDQHFADIRIGTVAADHVEGAYRAVKHLLGKGYRRIGFLNGSPQYSNSADRLTGYRKALAEAGIEPDDSLLYAGNYSWTSGNAAAEKIYADLDRLDALFVSNDRMAIGLMKGLRDRGCSLPEDLAIVAYDDSDAARFSEPPLTTVHVPFYDMGKLAAERVLDRILDAAEGEQEPICDVLEPRLVVRKSCGTTKEDSF</sequence>
<dbReference type="InterPro" id="IPR046335">
    <property type="entry name" value="LacI/GalR-like_sensor"/>
</dbReference>
<keyword evidence="1" id="KW-0805">Transcription regulation</keyword>
<dbReference type="InterPro" id="IPR000843">
    <property type="entry name" value="HTH_LacI"/>
</dbReference>
<gene>
    <name evidence="5" type="ORF">EAV92_23555</name>
</gene>
<evidence type="ECO:0000256" key="2">
    <source>
        <dbReference type="ARBA" id="ARBA00023125"/>
    </source>
</evidence>
<evidence type="ECO:0000256" key="1">
    <source>
        <dbReference type="ARBA" id="ARBA00023015"/>
    </source>
</evidence>
<dbReference type="InterPro" id="IPR028082">
    <property type="entry name" value="Peripla_BP_I"/>
</dbReference>
<reference evidence="5 6" key="1">
    <citation type="submission" date="2018-10" db="EMBL/GenBank/DDBJ databases">
        <title>Genome Sequence of Cohnella sp.</title>
        <authorList>
            <person name="Srinivasan S."/>
            <person name="Kim M.K."/>
        </authorList>
    </citation>
    <scope>NUCLEOTIDE SEQUENCE [LARGE SCALE GENOMIC DNA]</scope>
    <source>
        <strain evidence="5 6">18JY8-7</strain>
    </source>
</reference>
<evidence type="ECO:0000256" key="3">
    <source>
        <dbReference type="ARBA" id="ARBA00023163"/>
    </source>
</evidence>
<keyword evidence="3" id="KW-0804">Transcription</keyword>
<dbReference type="CDD" id="cd01392">
    <property type="entry name" value="HTH_LacI"/>
    <property type="match status" value="1"/>
</dbReference>
<dbReference type="Pfam" id="PF13377">
    <property type="entry name" value="Peripla_BP_3"/>
    <property type="match status" value="1"/>
</dbReference>
<dbReference type="PANTHER" id="PTHR30146:SF109">
    <property type="entry name" value="HTH-TYPE TRANSCRIPTIONAL REGULATOR GALS"/>
    <property type="match status" value="1"/>
</dbReference>